<evidence type="ECO:0000313" key="4">
    <source>
        <dbReference type="EMBL" id="KAG1802327.1"/>
    </source>
</evidence>
<keyword evidence="2" id="KW-0274">FAD</keyword>
<dbReference type="Proteomes" id="UP000807769">
    <property type="component" value="Unassembled WGS sequence"/>
</dbReference>
<accession>A0A9P7DSX7</accession>
<proteinExistence type="predicted"/>
<dbReference type="AlphaFoldDB" id="A0A9P7DSX7"/>
<comment type="caution">
    <text evidence="4">The sequence shown here is derived from an EMBL/GenBank/DDBJ whole genome shotgun (WGS) entry which is preliminary data.</text>
</comment>
<dbReference type="Gene3D" id="3.50.50.60">
    <property type="entry name" value="FAD/NAD(P)-binding domain"/>
    <property type="match status" value="1"/>
</dbReference>
<dbReference type="GO" id="GO:0004174">
    <property type="term" value="F:electron-transferring-flavoprotein dehydrogenase activity"/>
    <property type="evidence" value="ECO:0007669"/>
    <property type="project" value="TreeGrafter"/>
</dbReference>
<reference evidence="4" key="1">
    <citation type="journal article" date="2020" name="New Phytol.">
        <title>Comparative genomics reveals dynamic genome evolution in host specialist ectomycorrhizal fungi.</title>
        <authorList>
            <person name="Lofgren L.A."/>
            <person name="Nguyen N.H."/>
            <person name="Vilgalys R."/>
            <person name="Ruytinx J."/>
            <person name="Liao H.L."/>
            <person name="Branco S."/>
            <person name="Kuo A."/>
            <person name="LaButti K."/>
            <person name="Lipzen A."/>
            <person name="Andreopoulos W."/>
            <person name="Pangilinan J."/>
            <person name="Riley R."/>
            <person name="Hundley H."/>
            <person name="Na H."/>
            <person name="Barry K."/>
            <person name="Grigoriev I.V."/>
            <person name="Stajich J.E."/>
            <person name="Kennedy P.G."/>
        </authorList>
    </citation>
    <scope>NUCLEOTIDE SEQUENCE</scope>
    <source>
        <strain evidence="4">MN1</strain>
    </source>
</reference>
<dbReference type="InterPro" id="IPR036188">
    <property type="entry name" value="FAD/NAD-bd_sf"/>
</dbReference>
<sequence>LQGLQELNVRVILGERLDFESLQHTSKGSSEPRVVRTLSGQTITADLLLLCTGQVPNTKLLRDMDPRTIVTDTGLACVLRTMQL</sequence>
<evidence type="ECO:0000256" key="2">
    <source>
        <dbReference type="ARBA" id="ARBA00022827"/>
    </source>
</evidence>
<dbReference type="PANTHER" id="PTHR43735:SF3">
    <property type="entry name" value="FERROPTOSIS SUPPRESSOR PROTEIN 1"/>
    <property type="match status" value="1"/>
</dbReference>
<keyword evidence="3" id="KW-0560">Oxidoreductase</keyword>
<name>A0A9P7DSX7_9AGAM</name>
<protein>
    <recommendedName>
        <fullName evidence="6">FAD/NAD(P)-binding domain-containing protein</fullName>
    </recommendedName>
</protein>
<gene>
    <name evidence="4" type="ORF">BJ212DRAFT_1252094</name>
</gene>
<dbReference type="EMBL" id="JABBWG010000083">
    <property type="protein sequence ID" value="KAG1802327.1"/>
    <property type="molecule type" value="Genomic_DNA"/>
</dbReference>
<evidence type="ECO:0000256" key="3">
    <source>
        <dbReference type="ARBA" id="ARBA00023002"/>
    </source>
</evidence>
<dbReference type="GO" id="GO:0005737">
    <property type="term" value="C:cytoplasm"/>
    <property type="evidence" value="ECO:0007669"/>
    <property type="project" value="TreeGrafter"/>
</dbReference>
<evidence type="ECO:0008006" key="6">
    <source>
        <dbReference type="Google" id="ProtNLM"/>
    </source>
</evidence>
<keyword evidence="5" id="KW-1185">Reference proteome</keyword>
<evidence type="ECO:0000313" key="5">
    <source>
        <dbReference type="Proteomes" id="UP000807769"/>
    </source>
</evidence>
<dbReference type="GeneID" id="64623738"/>
<feature type="non-terminal residue" evidence="4">
    <location>
        <position position="84"/>
    </location>
</feature>
<evidence type="ECO:0000256" key="1">
    <source>
        <dbReference type="ARBA" id="ARBA00022630"/>
    </source>
</evidence>
<dbReference type="OrthoDB" id="202203at2759"/>
<keyword evidence="1" id="KW-0285">Flavoprotein</keyword>
<dbReference type="PANTHER" id="PTHR43735">
    <property type="entry name" value="APOPTOSIS-INDUCING FACTOR 1"/>
    <property type="match status" value="1"/>
</dbReference>
<dbReference type="SUPFAM" id="SSF51971">
    <property type="entry name" value="Nucleotide-binding domain"/>
    <property type="match status" value="1"/>
</dbReference>
<dbReference type="GO" id="GO:0050660">
    <property type="term" value="F:flavin adenine dinucleotide binding"/>
    <property type="evidence" value="ECO:0007669"/>
    <property type="project" value="TreeGrafter"/>
</dbReference>
<organism evidence="4 5">
    <name type="scientific">Suillus subaureus</name>
    <dbReference type="NCBI Taxonomy" id="48587"/>
    <lineage>
        <taxon>Eukaryota</taxon>
        <taxon>Fungi</taxon>
        <taxon>Dikarya</taxon>
        <taxon>Basidiomycota</taxon>
        <taxon>Agaricomycotina</taxon>
        <taxon>Agaricomycetes</taxon>
        <taxon>Agaricomycetidae</taxon>
        <taxon>Boletales</taxon>
        <taxon>Suillineae</taxon>
        <taxon>Suillaceae</taxon>
        <taxon>Suillus</taxon>
    </lineage>
</organism>
<dbReference type="RefSeq" id="XP_041186229.1">
    <property type="nucleotide sequence ID" value="XM_041329721.1"/>
</dbReference>
<feature type="non-terminal residue" evidence="4">
    <location>
        <position position="1"/>
    </location>
</feature>